<gene>
    <name evidence="3" type="ORF">HDF14_001178</name>
</gene>
<dbReference type="SUPFAM" id="SSF49464">
    <property type="entry name" value="Carboxypeptidase regulatory domain-like"/>
    <property type="match status" value="1"/>
</dbReference>
<proteinExistence type="predicted"/>
<dbReference type="Proteomes" id="UP000535182">
    <property type="component" value="Unassembled WGS sequence"/>
</dbReference>
<keyword evidence="4" id="KW-1185">Reference proteome</keyword>
<evidence type="ECO:0000313" key="4">
    <source>
        <dbReference type="Proteomes" id="UP000535182"/>
    </source>
</evidence>
<evidence type="ECO:0000313" key="3">
    <source>
        <dbReference type="EMBL" id="MBB5327573.1"/>
    </source>
</evidence>
<comment type="caution">
    <text evidence="3">The sequence shown here is derived from an EMBL/GenBank/DDBJ whole genome shotgun (WGS) entry which is preliminary data.</text>
</comment>
<dbReference type="InterPro" id="IPR057601">
    <property type="entry name" value="Oar-like_b-barrel"/>
</dbReference>
<dbReference type="AlphaFoldDB" id="A0A9X0QC17"/>
<dbReference type="InterPro" id="IPR008969">
    <property type="entry name" value="CarboxyPept-like_regulatory"/>
</dbReference>
<dbReference type="Gene3D" id="2.170.130.10">
    <property type="entry name" value="TonB-dependent receptor, plug domain"/>
    <property type="match status" value="1"/>
</dbReference>
<keyword evidence="1" id="KW-0732">Signal</keyword>
<reference evidence="3 4" key="1">
    <citation type="submission" date="2020-08" db="EMBL/GenBank/DDBJ databases">
        <title>Genomic Encyclopedia of Type Strains, Phase IV (KMG-V): Genome sequencing to study the core and pangenomes of soil and plant-associated prokaryotes.</title>
        <authorList>
            <person name="Whitman W."/>
        </authorList>
    </citation>
    <scope>NUCLEOTIDE SEQUENCE [LARGE SCALE GENOMIC DNA]</scope>
    <source>
        <strain evidence="3 4">X5P2</strain>
    </source>
</reference>
<dbReference type="EMBL" id="JACHEB010000002">
    <property type="protein sequence ID" value="MBB5327573.1"/>
    <property type="molecule type" value="Genomic_DNA"/>
</dbReference>
<dbReference type="Pfam" id="PF25183">
    <property type="entry name" value="OMP_b-brl_4"/>
    <property type="match status" value="2"/>
</dbReference>
<dbReference type="InterPro" id="IPR037066">
    <property type="entry name" value="Plug_dom_sf"/>
</dbReference>
<protein>
    <recommendedName>
        <fullName evidence="2">TonB-dependent transporter Oar-like beta-barrel domain-containing protein</fullName>
    </recommendedName>
</protein>
<dbReference type="RefSeq" id="WP_183974349.1">
    <property type="nucleotide sequence ID" value="NZ_JACHEB010000002.1"/>
</dbReference>
<feature type="domain" description="TonB-dependent transporter Oar-like beta-barrel" evidence="2">
    <location>
        <begin position="327"/>
        <end position="1142"/>
    </location>
</feature>
<accession>A0A9X0QC17</accession>
<dbReference type="SUPFAM" id="SSF56935">
    <property type="entry name" value="Porins"/>
    <property type="match status" value="1"/>
</dbReference>
<feature type="chain" id="PRO_5040923016" description="TonB-dependent transporter Oar-like beta-barrel domain-containing protein" evidence="1">
    <location>
        <begin position="21"/>
        <end position="1205"/>
    </location>
</feature>
<dbReference type="Pfam" id="PF13620">
    <property type="entry name" value="CarboxypepD_reg"/>
    <property type="match status" value="1"/>
</dbReference>
<evidence type="ECO:0000256" key="1">
    <source>
        <dbReference type="SAM" id="SignalP"/>
    </source>
</evidence>
<organism evidence="3 4">
    <name type="scientific">Tunturiibacter gelidiferens</name>
    <dbReference type="NCBI Taxonomy" id="3069689"/>
    <lineage>
        <taxon>Bacteria</taxon>
        <taxon>Pseudomonadati</taxon>
        <taxon>Acidobacteriota</taxon>
        <taxon>Terriglobia</taxon>
        <taxon>Terriglobales</taxon>
        <taxon>Acidobacteriaceae</taxon>
        <taxon>Tunturiibacter</taxon>
    </lineage>
</organism>
<evidence type="ECO:0000259" key="2">
    <source>
        <dbReference type="Pfam" id="PF25183"/>
    </source>
</evidence>
<dbReference type="Gene3D" id="2.60.40.1120">
    <property type="entry name" value="Carboxypeptidase-like, regulatory domain"/>
    <property type="match status" value="1"/>
</dbReference>
<feature type="signal peptide" evidence="1">
    <location>
        <begin position="1"/>
        <end position="20"/>
    </location>
</feature>
<feature type="domain" description="TonB-dependent transporter Oar-like beta-barrel" evidence="2">
    <location>
        <begin position="241"/>
        <end position="309"/>
    </location>
</feature>
<sequence>MKRFLSILMILFAAVTLSYGQATSQNGGSIQGSITDPSGATVPGATVTILDVGTASEKTVTTDKAGYYSVGPLTPGSYTVTVSGSGFEKLTVTTVVRTGTATPGSFKLTLGSSAETVEVNAGELQVNTEQIGVSGVITREQIDSLPVNGRNILDAAQLQPGVVLQSGQSFDPTKAGYSAISVSGVGGRTTRILLDGQDITDETVGTTIYNVPSGAVQEFQLNRSTQDVSGSVTSTGQVLVSTQSGTNKIHGNAFYNFQDARAGAADIAGATAPFQRNQFGGYVGGPIIKDKLFFFGGYERILQHELDAALGAAPVFQPILTQYPFVPAPFTDNFSEARLDYNGPKGIHFFARGVYSVNSDFATFGLAPYQVYENRDNVPGVVGGADFTTGHFTHSFRGGWEKFHNLLEDGTAALGNSIYNPSGPALGGNVTLYGSLFAGPNYLAPQGTFQTDKQFRYDGTWTKGAHTFKFGFDMNRLASGGFAEFYGESLFTRLNAVPGNLVAGGNAADPLAYIANYYRLGNGNGLFSERPGFGLPGGLSPSWRFGAYIGDTWKASPSLTLTGGLRWSVDTDRANQDLATPLCSSVDPSLQFPGCTGNTPLFDQYQQGLGVRTHQPYANFGPQFGFNFSPGDHKTSLRGGIGIFYESSVFNNTGNARTESVQSDFPAFNYGQATKGTNSVALPGFGVVTAAPDGTPLSTILNESIRQAAPEMNAIKAEYQAKVKNVAGTNPSYIGSGNGLFANSIYGGPYKSPYSIQFNGGIQREVAKGIVVSVDYVHNATLKIPISQDVNHSGAARTLNVSAAQNAIAATTAAFGCSGGASQAAINCALAQTNNSVHPGTGANITDFAGAGLDSDSNYLGGTSASYNGLTVATGAAFPGTNPNVGTGLFILPIGRSGYDALQAVVQQQKSHPAPGIVSSNIQISYNLSRIVTSNGSTAPDDQFFAGGQSFNNDDPNRYIGRSPLDHSNELSFGGSLAVKYGLNLAMIGHFFSAPAVSLTLDQTAGATGQLFQTDVDGDGTIGDLVPGTIPGAYEHQIKGAGLNRLINNYNATSAGSFTPAGQAVIAAGLFTPGQLRAAQGVQQAIAVGPDKPWNNPALRTFDLSANYPIRLGRFHEGLSLVPGVAIYNVFNMSNFGSIEGIPGNGTAQLINQANSGPNFNSVPNGYLNGPADETTANAARTTRNSGTFDQGGPRTTEFQLKLNF</sequence>
<name>A0A9X0QC17_9BACT</name>